<feature type="transmembrane region" description="Helical" evidence="1">
    <location>
        <begin position="7"/>
        <end position="25"/>
    </location>
</feature>
<evidence type="ECO:0000313" key="3">
    <source>
        <dbReference type="Proteomes" id="UP000597617"/>
    </source>
</evidence>
<evidence type="ECO:0000256" key="1">
    <source>
        <dbReference type="SAM" id="Phobius"/>
    </source>
</evidence>
<comment type="caution">
    <text evidence="2">The sequence shown here is derived from an EMBL/GenBank/DDBJ whole genome shotgun (WGS) entry which is preliminary data.</text>
</comment>
<feature type="transmembrane region" description="Helical" evidence="1">
    <location>
        <begin position="57"/>
        <end position="74"/>
    </location>
</feature>
<proteinExistence type="predicted"/>
<organism evidence="2 3">
    <name type="scientific">Hymenobacter jeongseonensis</name>
    <dbReference type="NCBI Taxonomy" id="2791027"/>
    <lineage>
        <taxon>Bacteria</taxon>
        <taxon>Pseudomonadati</taxon>
        <taxon>Bacteroidota</taxon>
        <taxon>Cytophagia</taxon>
        <taxon>Cytophagales</taxon>
        <taxon>Hymenobacteraceae</taxon>
        <taxon>Hymenobacter</taxon>
    </lineage>
</organism>
<dbReference type="EMBL" id="JADQDQ010000027">
    <property type="protein sequence ID" value="MBF9240004.1"/>
    <property type="molecule type" value="Genomic_DNA"/>
</dbReference>
<keyword evidence="3" id="KW-1185">Reference proteome</keyword>
<keyword evidence="1" id="KW-0812">Transmembrane</keyword>
<name>A0ABS0IPK9_9BACT</name>
<protein>
    <submittedName>
        <fullName evidence="2">Uncharacterized protein</fullName>
    </submittedName>
</protein>
<dbReference type="RefSeq" id="WP_196284355.1">
    <property type="nucleotide sequence ID" value="NZ_JADQDQ010000027.1"/>
</dbReference>
<accession>A0ABS0IPK9</accession>
<reference evidence="2 3" key="1">
    <citation type="submission" date="2020-11" db="EMBL/GenBank/DDBJ databases">
        <authorList>
            <person name="Kim M.K."/>
        </authorList>
    </citation>
    <scope>NUCLEOTIDE SEQUENCE [LARGE SCALE GENOMIC DNA]</scope>
    <source>
        <strain evidence="2 3">BT683</strain>
    </source>
</reference>
<keyword evidence="1" id="KW-1133">Transmembrane helix</keyword>
<sequence>MKNQQLLKGLFLTTGIVLGVLFHPTGRDEDLGFALVSMAVFYGMSYLAQHRGIMSQVFVFLGAAVVWFGLYLLFRAL</sequence>
<dbReference type="Proteomes" id="UP000597617">
    <property type="component" value="Unassembled WGS sequence"/>
</dbReference>
<gene>
    <name evidence="2" type="ORF">I2I05_21620</name>
</gene>
<keyword evidence="1" id="KW-0472">Membrane</keyword>
<evidence type="ECO:0000313" key="2">
    <source>
        <dbReference type="EMBL" id="MBF9240004.1"/>
    </source>
</evidence>